<dbReference type="GO" id="GO:0005737">
    <property type="term" value="C:cytoplasm"/>
    <property type="evidence" value="ECO:0007669"/>
    <property type="project" value="UniProtKB-SubCell"/>
</dbReference>
<dbReference type="InterPro" id="IPR053925">
    <property type="entry name" value="RecX_HTH_3rd"/>
</dbReference>
<comment type="subcellular location">
    <subcellularLocation>
        <location evidence="1 5">Cytoplasm</location>
    </subcellularLocation>
</comment>
<feature type="domain" description="RecX second three-helical" evidence="6">
    <location>
        <begin position="59"/>
        <end position="97"/>
    </location>
</feature>
<feature type="domain" description="RecX third three-helical" evidence="7">
    <location>
        <begin position="114"/>
        <end position="151"/>
    </location>
</feature>
<evidence type="ECO:0000313" key="9">
    <source>
        <dbReference type="Proteomes" id="UP000029221"/>
    </source>
</evidence>
<comment type="similarity">
    <text evidence="2 5">Belongs to the RecX family.</text>
</comment>
<sequence length="158" mass="19080">MNPTHGSYTVEEAKRTLERYCAYQERCHKEVVEKLRKMNMIQLAIDEVVGHLIEHDFLNETRFAGAFARGKFRIKSWGKQRIIRELKMRGLNDRTIKVGLQEIEPEDYYHVFDTLSRKRNNQLKEKDKYKRRKKLADYLLYRGWESNLVYEKIQELIP</sequence>
<dbReference type="Gene3D" id="1.10.10.10">
    <property type="entry name" value="Winged helix-like DNA-binding domain superfamily/Winged helix DNA-binding domain"/>
    <property type="match status" value="1"/>
</dbReference>
<organism evidence="8 9">
    <name type="scientific">Nonlabens tegetincola</name>
    <dbReference type="NCBI Taxonomy" id="323273"/>
    <lineage>
        <taxon>Bacteria</taxon>
        <taxon>Pseudomonadati</taxon>
        <taxon>Bacteroidota</taxon>
        <taxon>Flavobacteriia</taxon>
        <taxon>Flavobacteriales</taxon>
        <taxon>Flavobacteriaceae</taxon>
        <taxon>Nonlabens</taxon>
    </lineage>
</organism>
<evidence type="ECO:0000256" key="4">
    <source>
        <dbReference type="ARBA" id="ARBA00022490"/>
    </source>
</evidence>
<accession>A0A090Q296</accession>
<dbReference type="Proteomes" id="UP000029221">
    <property type="component" value="Unassembled WGS sequence"/>
</dbReference>
<evidence type="ECO:0000259" key="7">
    <source>
        <dbReference type="Pfam" id="PF21981"/>
    </source>
</evidence>
<protein>
    <recommendedName>
        <fullName evidence="3 5">Regulatory protein RecX</fullName>
    </recommendedName>
</protein>
<evidence type="ECO:0000313" key="8">
    <source>
        <dbReference type="EMBL" id="GAK95838.1"/>
    </source>
</evidence>
<dbReference type="InterPro" id="IPR036388">
    <property type="entry name" value="WH-like_DNA-bd_sf"/>
</dbReference>
<dbReference type="PANTHER" id="PTHR33602:SF1">
    <property type="entry name" value="REGULATORY PROTEIN RECX FAMILY PROTEIN"/>
    <property type="match status" value="1"/>
</dbReference>
<evidence type="ECO:0000259" key="6">
    <source>
        <dbReference type="Pfam" id="PF02631"/>
    </source>
</evidence>
<keyword evidence="4 5" id="KW-0963">Cytoplasm</keyword>
<dbReference type="Pfam" id="PF21981">
    <property type="entry name" value="RecX_HTH3"/>
    <property type="match status" value="1"/>
</dbReference>
<keyword evidence="9" id="KW-1185">Reference proteome</keyword>
<dbReference type="AlphaFoldDB" id="A0A090Q296"/>
<evidence type="ECO:0000256" key="1">
    <source>
        <dbReference type="ARBA" id="ARBA00004496"/>
    </source>
</evidence>
<comment type="caution">
    <text evidence="8">The sequence shown here is derived from an EMBL/GenBank/DDBJ whole genome shotgun (WGS) entry which is preliminary data.</text>
</comment>
<dbReference type="EMBL" id="BBML01000001">
    <property type="protein sequence ID" value="GAK95838.1"/>
    <property type="molecule type" value="Genomic_DNA"/>
</dbReference>
<dbReference type="STRING" id="319236.BST91_11600"/>
<dbReference type="GO" id="GO:0006282">
    <property type="term" value="P:regulation of DNA repair"/>
    <property type="evidence" value="ECO:0007669"/>
    <property type="project" value="UniProtKB-UniRule"/>
</dbReference>
<reference evidence="8" key="1">
    <citation type="journal article" date="2014" name="Genome Announc.">
        <title>Draft Genome Sequences of Marine Flavobacterium Nonlabens Strains NR17, NR24, NR27, NR32, NR33, and Ara13.</title>
        <authorList>
            <person name="Nakanishi M."/>
            <person name="Meirelles P."/>
            <person name="Suzuki R."/>
            <person name="Takatani N."/>
            <person name="Mino S."/>
            <person name="Suda W."/>
            <person name="Oshima K."/>
            <person name="Hattori M."/>
            <person name="Ohkuma M."/>
            <person name="Hosokawa M."/>
            <person name="Miyashita K."/>
            <person name="Thompson F.L."/>
            <person name="Niwa A."/>
            <person name="Sawabe T."/>
            <person name="Sawabe T."/>
        </authorList>
    </citation>
    <scope>NUCLEOTIDE SEQUENCE [LARGE SCALE GENOMIC DNA]</scope>
    <source>
        <strain evidence="8">JCM 19294</strain>
    </source>
</reference>
<gene>
    <name evidence="5" type="primary">recX</name>
    <name evidence="8" type="ORF">JCM19294_2620</name>
</gene>
<name>A0A090Q296_9FLAO</name>
<evidence type="ECO:0000256" key="2">
    <source>
        <dbReference type="ARBA" id="ARBA00009695"/>
    </source>
</evidence>
<comment type="function">
    <text evidence="5">Modulates RecA activity.</text>
</comment>
<dbReference type="RefSeq" id="WP_042276611.1">
    <property type="nucleotide sequence ID" value="NZ_BBML01000001.1"/>
</dbReference>
<evidence type="ECO:0000256" key="5">
    <source>
        <dbReference type="HAMAP-Rule" id="MF_01114"/>
    </source>
</evidence>
<dbReference type="HAMAP" id="MF_01114">
    <property type="entry name" value="RecX"/>
    <property type="match status" value="1"/>
</dbReference>
<proteinExistence type="inferred from homology"/>
<dbReference type="eggNOG" id="COG2137">
    <property type="taxonomic scope" value="Bacteria"/>
</dbReference>
<dbReference type="InterPro" id="IPR003783">
    <property type="entry name" value="Regulatory_RecX"/>
</dbReference>
<dbReference type="Pfam" id="PF02631">
    <property type="entry name" value="RecX_HTH2"/>
    <property type="match status" value="1"/>
</dbReference>
<dbReference type="PANTHER" id="PTHR33602">
    <property type="entry name" value="REGULATORY PROTEIN RECX FAMILY PROTEIN"/>
    <property type="match status" value="1"/>
</dbReference>
<evidence type="ECO:0000256" key="3">
    <source>
        <dbReference type="ARBA" id="ARBA00018111"/>
    </source>
</evidence>
<dbReference type="InterPro" id="IPR053924">
    <property type="entry name" value="RecX_HTH_2nd"/>
</dbReference>